<keyword evidence="3" id="KW-1185">Reference proteome</keyword>
<feature type="chain" id="PRO_5021696715" evidence="1">
    <location>
        <begin position="23"/>
        <end position="152"/>
    </location>
</feature>
<reference evidence="2 3" key="1">
    <citation type="submission" date="2019-02" db="EMBL/GenBank/DDBJ databases">
        <title>Deep-cultivation of Planctomycetes and their phenomic and genomic characterization uncovers novel biology.</title>
        <authorList>
            <person name="Wiegand S."/>
            <person name="Jogler M."/>
            <person name="Boedeker C."/>
            <person name="Pinto D."/>
            <person name="Vollmers J."/>
            <person name="Rivas-Marin E."/>
            <person name="Kohn T."/>
            <person name="Peeters S.H."/>
            <person name="Heuer A."/>
            <person name="Rast P."/>
            <person name="Oberbeckmann S."/>
            <person name="Bunk B."/>
            <person name="Jeske O."/>
            <person name="Meyerdierks A."/>
            <person name="Storesund J.E."/>
            <person name="Kallscheuer N."/>
            <person name="Luecker S."/>
            <person name="Lage O.M."/>
            <person name="Pohl T."/>
            <person name="Merkel B.J."/>
            <person name="Hornburger P."/>
            <person name="Mueller R.-W."/>
            <person name="Bruemmer F."/>
            <person name="Labrenz M."/>
            <person name="Spormann A.M."/>
            <person name="Op den Camp H."/>
            <person name="Overmann J."/>
            <person name="Amann R."/>
            <person name="Jetten M.S.M."/>
            <person name="Mascher T."/>
            <person name="Medema M.H."/>
            <person name="Devos D.P."/>
            <person name="Kaster A.-K."/>
            <person name="Ovreas L."/>
            <person name="Rohde M."/>
            <person name="Galperin M.Y."/>
            <person name="Jogler C."/>
        </authorList>
    </citation>
    <scope>NUCLEOTIDE SEQUENCE [LARGE SCALE GENOMIC DNA]</scope>
    <source>
        <strain evidence="2 3">SV_7m_r</strain>
    </source>
</reference>
<dbReference type="Proteomes" id="UP000315003">
    <property type="component" value="Chromosome"/>
</dbReference>
<name>A0A517T1P6_9BACT</name>
<dbReference type="RefSeq" id="WP_145276911.1">
    <property type="nucleotide sequence ID" value="NZ_CP036272.1"/>
</dbReference>
<dbReference type="EMBL" id="CP036272">
    <property type="protein sequence ID" value="QDT62261.1"/>
    <property type="molecule type" value="Genomic_DNA"/>
</dbReference>
<feature type="signal peptide" evidence="1">
    <location>
        <begin position="1"/>
        <end position="22"/>
    </location>
</feature>
<accession>A0A517T1P6</accession>
<dbReference type="AlphaFoldDB" id="A0A517T1P6"/>
<organism evidence="2 3">
    <name type="scientific">Stieleria bergensis</name>
    <dbReference type="NCBI Taxonomy" id="2528025"/>
    <lineage>
        <taxon>Bacteria</taxon>
        <taxon>Pseudomonadati</taxon>
        <taxon>Planctomycetota</taxon>
        <taxon>Planctomycetia</taxon>
        <taxon>Pirellulales</taxon>
        <taxon>Pirellulaceae</taxon>
        <taxon>Stieleria</taxon>
    </lineage>
</organism>
<evidence type="ECO:0000313" key="3">
    <source>
        <dbReference type="Proteomes" id="UP000315003"/>
    </source>
</evidence>
<evidence type="ECO:0000313" key="2">
    <source>
        <dbReference type="EMBL" id="QDT62261.1"/>
    </source>
</evidence>
<protein>
    <submittedName>
        <fullName evidence="2">Uncharacterized protein</fullName>
    </submittedName>
</protein>
<dbReference type="OrthoDB" id="9940748at2"/>
<evidence type="ECO:0000256" key="1">
    <source>
        <dbReference type="SAM" id="SignalP"/>
    </source>
</evidence>
<keyword evidence="1" id="KW-0732">Signal</keyword>
<proteinExistence type="predicted"/>
<sequence precursor="true">MRCFALLSVLLLLSLPASFASAGLLLSYESGVAGAVGQAGAADPTSQGWSVNTAGSAPDYSFGQDSGMGGWRITDGTSRDLYFYQCDLTSSQASLMQSQDWAANWTVGVNADAVGRPGIGTVNDYYSAVPGRQNNNVLWIEVANEYLYVLSY</sequence>
<gene>
    <name evidence="2" type="ORF">SV7mr_48080</name>
</gene>